<dbReference type="SUPFAM" id="SSF47203">
    <property type="entry name" value="Acyl-CoA dehydrogenase C-terminal domain-like"/>
    <property type="match status" value="1"/>
</dbReference>
<keyword evidence="3" id="KW-0285">Flavoprotein</keyword>
<evidence type="ECO:0000259" key="7">
    <source>
        <dbReference type="Pfam" id="PF02770"/>
    </source>
</evidence>
<dbReference type="Gene3D" id="2.40.110.10">
    <property type="entry name" value="Butyryl-CoA Dehydrogenase, subunit A, domain 2"/>
    <property type="match status" value="1"/>
</dbReference>
<dbReference type="AlphaFoldDB" id="A0A0F9NSX5"/>
<gene>
    <name evidence="9" type="ORF">LCGC14_1223450</name>
</gene>
<dbReference type="PROSITE" id="PS00072">
    <property type="entry name" value="ACYL_COA_DH_1"/>
    <property type="match status" value="1"/>
</dbReference>
<dbReference type="InterPro" id="IPR013786">
    <property type="entry name" value="AcylCoA_DH/ox_N"/>
</dbReference>
<protein>
    <recommendedName>
        <fullName evidence="10">Acyl-CoA dehydrogenase</fullName>
    </recommendedName>
</protein>
<comment type="cofactor">
    <cofactor evidence="1">
        <name>FAD</name>
        <dbReference type="ChEBI" id="CHEBI:57692"/>
    </cofactor>
</comment>
<dbReference type="GO" id="GO:0003995">
    <property type="term" value="F:acyl-CoA dehydrogenase activity"/>
    <property type="evidence" value="ECO:0007669"/>
    <property type="project" value="InterPro"/>
</dbReference>
<dbReference type="Pfam" id="PF00441">
    <property type="entry name" value="Acyl-CoA_dh_1"/>
    <property type="match status" value="1"/>
</dbReference>
<sequence>MDFLFTQEQEILKDSIRNFAEKEILPFVKESDEKGKWPEELTKKLGEMGLLGIVIPPEYSGAGYSYVDYVIILEEISKVDPSVGLVVAAHNSLCSNHLNLFGSEEQKKKYLTRLASGQTLGAWALTEAEAGSDAAALKTKARKEGNYWVLNGSKLFITNGSLAEILVVMAVTDPEKKRKGISAFILEKGMEGFKPGKKEDKLGVRSADTSELIFEDVKVPAENIIGKEGDGYKQAMAILDGGRVSIAGFSLGIAAGALESSLKYAKERSQFDQPIANFQAIQWMLADGFTELEAARLLTYRAAFIKDQGKKAPKESAMAKLFASELAVKASSMAVQIFGGYGFIKDYPVEKFYRDSKLATIG</sequence>
<evidence type="ECO:0008006" key="10">
    <source>
        <dbReference type="Google" id="ProtNLM"/>
    </source>
</evidence>
<dbReference type="InterPro" id="IPR009075">
    <property type="entry name" value="AcylCo_DH/oxidase_C"/>
</dbReference>
<reference evidence="9" key="1">
    <citation type="journal article" date="2015" name="Nature">
        <title>Complex archaea that bridge the gap between prokaryotes and eukaryotes.</title>
        <authorList>
            <person name="Spang A."/>
            <person name="Saw J.H."/>
            <person name="Jorgensen S.L."/>
            <person name="Zaremba-Niedzwiedzka K."/>
            <person name="Martijn J."/>
            <person name="Lind A.E."/>
            <person name="van Eijk R."/>
            <person name="Schleper C."/>
            <person name="Guy L."/>
            <person name="Ettema T.J."/>
        </authorList>
    </citation>
    <scope>NUCLEOTIDE SEQUENCE</scope>
</reference>
<dbReference type="EMBL" id="LAZR01006464">
    <property type="protein sequence ID" value="KKM91935.1"/>
    <property type="molecule type" value="Genomic_DNA"/>
</dbReference>
<dbReference type="InterPro" id="IPR006091">
    <property type="entry name" value="Acyl-CoA_Oxase/DH_mid-dom"/>
</dbReference>
<feature type="domain" description="Acyl-CoA dehydrogenase/oxidase N-terminal" evidence="8">
    <location>
        <begin position="6"/>
        <end position="118"/>
    </location>
</feature>
<feature type="domain" description="Acyl-CoA oxidase/dehydrogenase middle" evidence="7">
    <location>
        <begin position="122"/>
        <end position="217"/>
    </location>
</feature>
<evidence type="ECO:0000259" key="8">
    <source>
        <dbReference type="Pfam" id="PF02771"/>
    </source>
</evidence>
<dbReference type="FunFam" id="1.20.140.10:FF:000004">
    <property type="entry name" value="Acyl-CoA dehydrogenase FadE25"/>
    <property type="match status" value="1"/>
</dbReference>
<evidence type="ECO:0000256" key="4">
    <source>
        <dbReference type="ARBA" id="ARBA00022827"/>
    </source>
</evidence>
<dbReference type="GO" id="GO:0050660">
    <property type="term" value="F:flavin adenine dinucleotide binding"/>
    <property type="evidence" value="ECO:0007669"/>
    <property type="project" value="InterPro"/>
</dbReference>
<dbReference type="PROSITE" id="PS00073">
    <property type="entry name" value="ACYL_COA_DH_2"/>
    <property type="match status" value="1"/>
</dbReference>
<dbReference type="Pfam" id="PF02770">
    <property type="entry name" value="Acyl-CoA_dh_M"/>
    <property type="match status" value="1"/>
</dbReference>
<organism evidence="9">
    <name type="scientific">marine sediment metagenome</name>
    <dbReference type="NCBI Taxonomy" id="412755"/>
    <lineage>
        <taxon>unclassified sequences</taxon>
        <taxon>metagenomes</taxon>
        <taxon>ecological metagenomes</taxon>
    </lineage>
</organism>
<dbReference type="FunFam" id="2.40.110.10:FF:000001">
    <property type="entry name" value="Acyl-CoA dehydrogenase, mitochondrial"/>
    <property type="match status" value="1"/>
</dbReference>
<evidence type="ECO:0000256" key="1">
    <source>
        <dbReference type="ARBA" id="ARBA00001974"/>
    </source>
</evidence>
<feature type="non-terminal residue" evidence="9">
    <location>
        <position position="362"/>
    </location>
</feature>
<evidence type="ECO:0000256" key="3">
    <source>
        <dbReference type="ARBA" id="ARBA00022630"/>
    </source>
</evidence>
<dbReference type="InterPro" id="IPR006089">
    <property type="entry name" value="Acyl-CoA_DH_CS"/>
</dbReference>
<name>A0A0F9NSX5_9ZZZZ</name>
<evidence type="ECO:0000256" key="5">
    <source>
        <dbReference type="ARBA" id="ARBA00023002"/>
    </source>
</evidence>
<comment type="similarity">
    <text evidence="2">Belongs to the acyl-CoA dehydrogenase family.</text>
</comment>
<feature type="domain" description="Acyl-CoA dehydrogenase/oxidase C-terminal" evidence="6">
    <location>
        <begin position="229"/>
        <end position="362"/>
    </location>
</feature>
<dbReference type="InterPro" id="IPR037069">
    <property type="entry name" value="AcylCoA_DH/ox_N_sf"/>
</dbReference>
<comment type="caution">
    <text evidence="9">The sequence shown here is derived from an EMBL/GenBank/DDBJ whole genome shotgun (WGS) entry which is preliminary data.</text>
</comment>
<dbReference type="PANTHER" id="PTHR43884">
    <property type="entry name" value="ACYL-COA DEHYDROGENASE"/>
    <property type="match status" value="1"/>
</dbReference>
<dbReference type="SUPFAM" id="SSF56645">
    <property type="entry name" value="Acyl-CoA dehydrogenase NM domain-like"/>
    <property type="match status" value="1"/>
</dbReference>
<keyword evidence="5" id="KW-0560">Oxidoreductase</keyword>
<evidence type="ECO:0000313" key="9">
    <source>
        <dbReference type="EMBL" id="KKM91935.1"/>
    </source>
</evidence>
<dbReference type="InterPro" id="IPR046373">
    <property type="entry name" value="Acyl-CoA_Oxase/DH_mid-dom_sf"/>
</dbReference>
<proteinExistence type="inferred from homology"/>
<dbReference type="PIRSF" id="PIRSF016578">
    <property type="entry name" value="HsaA"/>
    <property type="match status" value="1"/>
</dbReference>
<dbReference type="InterPro" id="IPR036250">
    <property type="entry name" value="AcylCo_DH-like_C"/>
</dbReference>
<dbReference type="Pfam" id="PF02771">
    <property type="entry name" value="Acyl-CoA_dh_N"/>
    <property type="match status" value="1"/>
</dbReference>
<accession>A0A0F9NSX5</accession>
<dbReference type="PANTHER" id="PTHR43884:SF12">
    <property type="entry name" value="ISOVALERYL-COA DEHYDROGENASE, MITOCHONDRIAL-RELATED"/>
    <property type="match status" value="1"/>
</dbReference>
<dbReference type="Gene3D" id="1.10.540.10">
    <property type="entry name" value="Acyl-CoA dehydrogenase/oxidase, N-terminal domain"/>
    <property type="match status" value="1"/>
</dbReference>
<dbReference type="FunFam" id="1.10.540.10:FF:000002">
    <property type="entry name" value="Acyl-CoA dehydrogenase FadE19"/>
    <property type="match status" value="1"/>
</dbReference>
<dbReference type="InterPro" id="IPR009100">
    <property type="entry name" value="AcylCoA_DH/oxidase_NM_dom_sf"/>
</dbReference>
<dbReference type="Gene3D" id="1.20.140.10">
    <property type="entry name" value="Butyryl-CoA Dehydrogenase, subunit A, domain 3"/>
    <property type="match status" value="1"/>
</dbReference>
<keyword evidence="4" id="KW-0274">FAD</keyword>
<evidence type="ECO:0000259" key="6">
    <source>
        <dbReference type="Pfam" id="PF00441"/>
    </source>
</evidence>
<evidence type="ECO:0000256" key="2">
    <source>
        <dbReference type="ARBA" id="ARBA00009347"/>
    </source>
</evidence>